<dbReference type="GO" id="GO:0005524">
    <property type="term" value="F:ATP binding"/>
    <property type="evidence" value="ECO:0007669"/>
    <property type="project" value="UniProtKB-KW"/>
</dbReference>
<evidence type="ECO:0000313" key="6">
    <source>
        <dbReference type="EMBL" id="USP82246.1"/>
    </source>
</evidence>
<dbReference type="PROSITE" id="PS51194">
    <property type="entry name" value="HELICASE_CTER"/>
    <property type="match status" value="1"/>
</dbReference>
<dbReference type="AlphaFoldDB" id="A0A9Q8ZHN9"/>
<dbReference type="EMBL" id="CP089281">
    <property type="protein sequence ID" value="USP82246.1"/>
    <property type="molecule type" value="Genomic_DNA"/>
</dbReference>
<gene>
    <name evidence="6" type="ORF">yc1106_09520</name>
</gene>
<feature type="domain" description="Helicase C-terminal" evidence="5">
    <location>
        <begin position="523"/>
        <end position="684"/>
    </location>
</feature>
<dbReference type="SMART" id="SM00487">
    <property type="entry name" value="DEXDc"/>
    <property type="match status" value="1"/>
</dbReference>
<evidence type="ECO:0000259" key="5">
    <source>
        <dbReference type="PROSITE" id="PS51194"/>
    </source>
</evidence>
<evidence type="ECO:0000259" key="4">
    <source>
        <dbReference type="PROSITE" id="PS51192"/>
    </source>
</evidence>
<dbReference type="InterPro" id="IPR014001">
    <property type="entry name" value="Helicase_ATP-bd"/>
</dbReference>
<dbReference type="OrthoDB" id="448448at2759"/>
<keyword evidence="2" id="KW-0378">Hydrolase</keyword>
<dbReference type="Proteomes" id="UP001056012">
    <property type="component" value="Chromosome 8"/>
</dbReference>
<dbReference type="Gene3D" id="3.40.50.10810">
    <property type="entry name" value="Tandem AAA-ATPase domain"/>
    <property type="match status" value="1"/>
</dbReference>
<evidence type="ECO:0000256" key="2">
    <source>
        <dbReference type="ARBA" id="ARBA00022801"/>
    </source>
</evidence>
<dbReference type="CDD" id="cd18793">
    <property type="entry name" value="SF2_C_SNF"/>
    <property type="match status" value="1"/>
</dbReference>
<evidence type="ECO:0000256" key="3">
    <source>
        <dbReference type="ARBA" id="ARBA00022840"/>
    </source>
</evidence>
<dbReference type="PROSITE" id="PS51192">
    <property type="entry name" value="HELICASE_ATP_BIND_1"/>
    <property type="match status" value="1"/>
</dbReference>
<proteinExistence type="predicted"/>
<organism evidence="6 7">
    <name type="scientific">Curvularia clavata</name>
    <dbReference type="NCBI Taxonomy" id="95742"/>
    <lineage>
        <taxon>Eukaryota</taxon>
        <taxon>Fungi</taxon>
        <taxon>Dikarya</taxon>
        <taxon>Ascomycota</taxon>
        <taxon>Pezizomycotina</taxon>
        <taxon>Dothideomycetes</taxon>
        <taxon>Pleosporomycetidae</taxon>
        <taxon>Pleosporales</taxon>
        <taxon>Pleosporineae</taxon>
        <taxon>Pleosporaceae</taxon>
        <taxon>Curvularia</taxon>
    </lineage>
</organism>
<dbReference type="InterPro" id="IPR027417">
    <property type="entry name" value="P-loop_NTPase"/>
</dbReference>
<dbReference type="GO" id="GO:0016787">
    <property type="term" value="F:hydrolase activity"/>
    <property type="evidence" value="ECO:0007669"/>
    <property type="project" value="UniProtKB-KW"/>
</dbReference>
<dbReference type="SMART" id="SM00490">
    <property type="entry name" value="HELICc"/>
    <property type="match status" value="1"/>
</dbReference>
<dbReference type="InterPro" id="IPR038718">
    <property type="entry name" value="SNF2-like_sf"/>
</dbReference>
<reference evidence="6" key="1">
    <citation type="submission" date="2021-12" db="EMBL/GenBank/DDBJ databases">
        <title>Curvularia clavata genome.</title>
        <authorList>
            <person name="Cao Y."/>
        </authorList>
    </citation>
    <scope>NUCLEOTIDE SEQUENCE</scope>
    <source>
        <strain evidence="6">Yc1106</strain>
    </source>
</reference>
<evidence type="ECO:0000313" key="7">
    <source>
        <dbReference type="Proteomes" id="UP001056012"/>
    </source>
</evidence>
<evidence type="ECO:0000256" key="1">
    <source>
        <dbReference type="ARBA" id="ARBA00022741"/>
    </source>
</evidence>
<dbReference type="InterPro" id="IPR050628">
    <property type="entry name" value="SNF2_RAD54_helicase_TF"/>
</dbReference>
<keyword evidence="1" id="KW-0547">Nucleotide-binding</keyword>
<dbReference type="PANTHER" id="PTHR45626">
    <property type="entry name" value="TRANSCRIPTION TERMINATION FACTOR 2-RELATED"/>
    <property type="match status" value="1"/>
</dbReference>
<dbReference type="Pfam" id="PF00271">
    <property type="entry name" value="Helicase_C"/>
    <property type="match status" value="1"/>
</dbReference>
<dbReference type="InterPro" id="IPR000330">
    <property type="entry name" value="SNF2_N"/>
</dbReference>
<dbReference type="VEuPathDB" id="FungiDB:yc1106_09520"/>
<dbReference type="Gene3D" id="3.40.50.300">
    <property type="entry name" value="P-loop containing nucleotide triphosphate hydrolases"/>
    <property type="match status" value="1"/>
</dbReference>
<sequence length="694" mass="78821">MISDLVVRYPAHHVTPPASPERRIRFEQPRTICCGIFDTLGGQLDDYGAKLLQALVSDDELVLQLMLSPTALTPTTERKQPRDGTKFLGVIIYGPRRRLGDVAEFMAEASCYLDDPVDCDRNVPYMNPQCLFSLHEQPPMTLELSQPQRTHMDDFSRPSLDFLSGFETADDIKLSGNPTALRTELKLSTSGPLWLGGLLADEMGLGKTLSMIALIASDQDRTLRNDLLMSHPVSETSIHSTLIVLPPSCNVFNVWESQLERHLHKGKLKWCRHHGKNKFRLRDRQSQPDVVFTTYPTIEREYRNRAESEDSVFFHHWRRIILDEAHIIRNHNTSTAQAVTALRATSRWAVSGTPIQNSLLDLHSLFKFLHFAPYDDPKAFDDDITHVWRVKSIDQAAEVFKKLLSSVMLRRTKAVLDLPSREDKLIRVPFSREEKEHYRRIEQPVADMLDCIPENGTHTNGTWMSVIQQINKLRLFCNLGLTAPSPSGCTPNPDSIDEKTLTPSADLSPYSIESDSISALPSKISALLSQIRLYPDEKHVVFSCWTSSLDMVEKAFRCDPNRIIQSVRIDGNVPLKNRDYAIQQLHNDPSMRVILVTIACGACGLDLTAASRAHLLEPQWNPSLEDQALARVHRLGQTRPVRTIRYVMDDSFEEYILDVQDRKKLLVTTLLSNESSLENLRKLIHRKKEDQIGS</sequence>
<dbReference type="InterPro" id="IPR001650">
    <property type="entry name" value="Helicase_C-like"/>
</dbReference>
<dbReference type="SUPFAM" id="SSF52540">
    <property type="entry name" value="P-loop containing nucleoside triphosphate hydrolases"/>
    <property type="match status" value="2"/>
</dbReference>
<dbReference type="Pfam" id="PF00176">
    <property type="entry name" value="SNF2-rel_dom"/>
    <property type="match status" value="1"/>
</dbReference>
<accession>A0A9Q8ZHN9</accession>
<dbReference type="PANTHER" id="PTHR45626:SF22">
    <property type="entry name" value="DNA REPAIR PROTEIN RAD5"/>
    <property type="match status" value="1"/>
</dbReference>
<dbReference type="GO" id="GO:0006281">
    <property type="term" value="P:DNA repair"/>
    <property type="evidence" value="ECO:0007669"/>
    <property type="project" value="TreeGrafter"/>
</dbReference>
<keyword evidence="7" id="KW-1185">Reference proteome</keyword>
<dbReference type="InterPro" id="IPR049730">
    <property type="entry name" value="SNF2/RAD54-like_C"/>
</dbReference>
<protein>
    <submittedName>
        <fullName evidence="6">Uncharacterized protein</fullName>
    </submittedName>
</protein>
<keyword evidence="3" id="KW-0067">ATP-binding</keyword>
<feature type="domain" description="Helicase ATP-binding" evidence="4">
    <location>
        <begin position="188"/>
        <end position="372"/>
    </location>
</feature>
<name>A0A9Q8ZHN9_CURCL</name>
<dbReference type="CDD" id="cd18008">
    <property type="entry name" value="DEXDc_SHPRH-like"/>
    <property type="match status" value="1"/>
</dbReference>
<dbReference type="GO" id="GO:0005634">
    <property type="term" value="C:nucleus"/>
    <property type="evidence" value="ECO:0007669"/>
    <property type="project" value="TreeGrafter"/>
</dbReference>
<dbReference type="GO" id="GO:0008094">
    <property type="term" value="F:ATP-dependent activity, acting on DNA"/>
    <property type="evidence" value="ECO:0007669"/>
    <property type="project" value="TreeGrafter"/>
</dbReference>